<dbReference type="Proteomes" id="UP000792457">
    <property type="component" value="Unassembled WGS sequence"/>
</dbReference>
<name>A0A8K0JZ64_LADFU</name>
<organism evidence="1 2">
    <name type="scientific">Ladona fulva</name>
    <name type="common">Scarce chaser dragonfly</name>
    <name type="synonym">Libellula fulva</name>
    <dbReference type="NCBI Taxonomy" id="123851"/>
    <lineage>
        <taxon>Eukaryota</taxon>
        <taxon>Metazoa</taxon>
        <taxon>Ecdysozoa</taxon>
        <taxon>Arthropoda</taxon>
        <taxon>Hexapoda</taxon>
        <taxon>Insecta</taxon>
        <taxon>Pterygota</taxon>
        <taxon>Palaeoptera</taxon>
        <taxon>Odonata</taxon>
        <taxon>Epiprocta</taxon>
        <taxon>Anisoptera</taxon>
        <taxon>Libelluloidea</taxon>
        <taxon>Libellulidae</taxon>
        <taxon>Ladona</taxon>
    </lineage>
</organism>
<sequence>MSKGVSDLLINKTIPSKQLLFPSNNKLEKVREACRTGNELADSAAKEALAKENIDTPLLAVRDLQNMFHQITLKQWHDSWLTIENNKLREIKSIPRPWPSSIRSSSDYMPKNRALCSHPLSLLRRALPSSGAETTAFSFNYAVSTPSSCDNRGPFRQGDQPTGYCAFCSLWARQVIHWLLCQNQADRVLLEIAASGLPFLPVQ</sequence>
<evidence type="ECO:0000313" key="1">
    <source>
        <dbReference type="EMBL" id="KAG8225332.1"/>
    </source>
</evidence>
<protein>
    <submittedName>
        <fullName evidence="1">Uncharacterized protein</fullName>
    </submittedName>
</protein>
<dbReference type="OrthoDB" id="6621833at2759"/>
<keyword evidence="2" id="KW-1185">Reference proteome</keyword>
<accession>A0A8K0JZ64</accession>
<gene>
    <name evidence="1" type="ORF">J437_LFUL005346</name>
</gene>
<comment type="caution">
    <text evidence="1">The sequence shown here is derived from an EMBL/GenBank/DDBJ whole genome shotgun (WGS) entry which is preliminary data.</text>
</comment>
<evidence type="ECO:0000313" key="2">
    <source>
        <dbReference type="Proteomes" id="UP000792457"/>
    </source>
</evidence>
<dbReference type="AlphaFoldDB" id="A0A8K0JZ64"/>
<dbReference type="EMBL" id="KZ308235">
    <property type="protein sequence ID" value="KAG8225332.1"/>
    <property type="molecule type" value="Genomic_DNA"/>
</dbReference>
<proteinExistence type="predicted"/>
<reference evidence="1" key="1">
    <citation type="submission" date="2013-04" db="EMBL/GenBank/DDBJ databases">
        <authorList>
            <person name="Qu J."/>
            <person name="Murali S.C."/>
            <person name="Bandaranaike D."/>
            <person name="Bellair M."/>
            <person name="Blankenburg K."/>
            <person name="Chao H."/>
            <person name="Dinh H."/>
            <person name="Doddapaneni H."/>
            <person name="Downs B."/>
            <person name="Dugan-Rocha S."/>
            <person name="Elkadiri S."/>
            <person name="Gnanaolivu R.D."/>
            <person name="Hernandez B."/>
            <person name="Javaid M."/>
            <person name="Jayaseelan J.C."/>
            <person name="Lee S."/>
            <person name="Li M."/>
            <person name="Ming W."/>
            <person name="Munidasa M."/>
            <person name="Muniz J."/>
            <person name="Nguyen L."/>
            <person name="Ongeri F."/>
            <person name="Osuji N."/>
            <person name="Pu L.-L."/>
            <person name="Puazo M."/>
            <person name="Qu C."/>
            <person name="Quiroz J."/>
            <person name="Raj R."/>
            <person name="Weissenberger G."/>
            <person name="Xin Y."/>
            <person name="Zou X."/>
            <person name="Han Y."/>
            <person name="Richards S."/>
            <person name="Worley K."/>
            <person name="Muzny D."/>
            <person name="Gibbs R."/>
        </authorList>
    </citation>
    <scope>NUCLEOTIDE SEQUENCE</scope>
    <source>
        <strain evidence="1">Sampled in the wild</strain>
    </source>
</reference>
<reference evidence="1" key="2">
    <citation type="submission" date="2017-10" db="EMBL/GenBank/DDBJ databases">
        <title>Ladona fulva Genome sequencing and assembly.</title>
        <authorList>
            <person name="Murali S."/>
            <person name="Richards S."/>
            <person name="Bandaranaike D."/>
            <person name="Bellair M."/>
            <person name="Blankenburg K."/>
            <person name="Chao H."/>
            <person name="Dinh H."/>
            <person name="Doddapaneni H."/>
            <person name="Dugan-Rocha S."/>
            <person name="Elkadiri S."/>
            <person name="Gnanaolivu R."/>
            <person name="Hernandez B."/>
            <person name="Skinner E."/>
            <person name="Javaid M."/>
            <person name="Lee S."/>
            <person name="Li M."/>
            <person name="Ming W."/>
            <person name="Munidasa M."/>
            <person name="Muniz J."/>
            <person name="Nguyen L."/>
            <person name="Hughes D."/>
            <person name="Osuji N."/>
            <person name="Pu L.-L."/>
            <person name="Puazo M."/>
            <person name="Qu C."/>
            <person name="Quiroz J."/>
            <person name="Raj R."/>
            <person name="Weissenberger G."/>
            <person name="Xin Y."/>
            <person name="Zou X."/>
            <person name="Han Y."/>
            <person name="Worley K."/>
            <person name="Muzny D."/>
            <person name="Gibbs R."/>
        </authorList>
    </citation>
    <scope>NUCLEOTIDE SEQUENCE</scope>
    <source>
        <strain evidence="1">Sampled in the wild</strain>
    </source>
</reference>